<name>A0A9W4TMI7_9PROT</name>
<gene>
    <name evidence="1" type="ORF">R53529_LOCUS1150</name>
    <name evidence="2" type="ORF">R53530_LOCUS1284</name>
</gene>
<sequence>MMASQPSKSTLYDSSIWGEEDVSSGKAAKDENFPVGSLLISRQLRPHVQAYYDFARVIDDIADSETLTPEEKINRLNGMEAVLCKDVPAPDRSDVWTARRLHNSFIETGVSFDTATDLIIAFRQDAVKTRYKTLDELVNYCRYSANPVGHFLLKLHKEGPDTIPASDALCTSLQILNHLQDCKTDLIKLDRCYIPSDLMQEYQVTIDDILADKTSFPLRKIFNRLLDYIDALNKEAEDLPRLTRDRRLRLESAVIVYLAKFLTQRLRTEDPLAGRVKLSKKDVLCSTLKSFRHFM</sequence>
<dbReference type="EMBL" id="CAMXCS010000002">
    <property type="protein sequence ID" value="CAI3941640.1"/>
    <property type="molecule type" value="Genomic_DNA"/>
</dbReference>
<dbReference type="GO" id="GO:0004311">
    <property type="term" value="F:geranylgeranyl diphosphate synthase activity"/>
    <property type="evidence" value="ECO:0007669"/>
    <property type="project" value="InterPro"/>
</dbReference>
<dbReference type="InterPro" id="IPR002060">
    <property type="entry name" value="Squ/phyt_synthse"/>
</dbReference>
<dbReference type="InterPro" id="IPR017827">
    <property type="entry name" value="HSQ_synthase_HpnC"/>
</dbReference>
<dbReference type="Gene3D" id="1.10.600.10">
    <property type="entry name" value="Farnesyl Diphosphate Synthase"/>
    <property type="match status" value="1"/>
</dbReference>
<dbReference type="Pfam" id="PF00494">
    <property type="entry name" value="SQS_PSY"/>
    <property type="match status" value="1"/>
</dbReference>
<dbReference type="RefSeq" id="WP_271789589.1">
    <property type="nucleotide sequence ID" value="NZ_CAMXCJ010000003.1"/>
</dbReference>
<accession>A0A9W4TMI7</accession>
<protein>
    <submittedName>
        <fullName evidence="1 2">Phytoene/squalene synthetase (ERG9)</fullName>
    </submittedName>
</protein>
<reference evidence="2" key="1">
    <citation type="submission" date="2022-10" db="EMBL/GenBank/DDBJ databases">
        <authorList>
            <person name="Botero Cardona J."/>
        </authorList>
    </citation>
    <scope>NUCLEOTIDE SEQUENCE</scope>
    <source>
        <strain evidence="2">LMG 31819</strain>
        <strain evidence="1">R-53529</strain>
    </source>
</reference>
<dbReference type="EMBL" id="CAMXCM010000002">
    <property type="protein sequence ID" value="CAI3941868.1"/>
    <property type="molecule type" value="Genomic_DNA"/>
</dbReference>
<evidence type="ECO:0000313" key="2">
    <source>
        <dbReference type="EMBL" id="CAI3941868.1"/>
    </source>
</evidence>
<dbReference type="SUPFAM" id="SSF48576">
    <property type="entry name" value="Terpenoid synthases"/>
    <property type="match status" value="1"/>
</dbReference>
<dbReference type="AlphaFoldDB" id="A0A9W4TMI7"/>
<keyword evidence="4" id="KW-1185">Reference proteome</keyword>
<dbReference type="SFLD" id="SFLDS00005">
    <property type="entry name" value="Isoprenoid_Synthase_Type_I"/>
    <property type="match status" value="1"/>
</dbReference>
<dbReference type="Proteomes" id="UP001154255">
    <property type="component" value="Unassembled WGS sequence"/>
</dbReference>
<dbReference type="InterPro" id="IPR008949">
    <property type="entry name" value="Isoprenoid_synthase_dom_sf"/>
</dbReference>
<dbReference type="NCBIfam" id="TIGR03464">
    <property type="entry name" value="HpnC"/>
    <property type="match status" value="1"/>
</dbReference>
<evidence type="ECO:0000313" key="3">
    <source>
        <dbReference type="Proteomes" id="UP001154255"/>
    </source>
</evidence>
<organism evidence="2 3">
    <name type="scientific">Commensalibacter communis</name>
    <dbReference type="NCBI Taxonomy" id="2972786"/>
    <lineage>
        <taxon>Bacteria</taxon>
        <taxon>Pseudomonadati</taxon>
        <taxon>Pseudomonadota</taxon>
        <taxon>Alphaproteobacteria</taxon>
        <taxon>Acetobacterales</taxon>
        <taxon>Acetobacteraceae</taxon>
    </lineage>
</organism>
<evidence type="ECO:0000313" key="4">
    <source>
        <dbReference type="Proteomes" id="UP001154259"/>
    </source>
</evidence>
<dbReference type="PANTHER" id="PTHR31480">
    <property type="entry name" value="BIFUNCTIONAL LYCOPENE CYCLASE/PHYTOENE SYNTHASE"/>
    <property type="match status" value="1"/>
</dbReference>
<dbReference type="SFLD" id="SFLDG01018">
    <property type="entry name" value="Squalene/Phytoene_Synthase_Lik"/>
    <property type="match status" value="1"/>
</dbReference>
<dbReference type="Proteomes" id="UP001154259">
    <property type="component" value="Unassembled WGS sequence"/>
</dbReference>
<proteinExistence type="predicted"/>
<evidence type="ECO:0000313" key="1">
    <source>
        <dbReference type="EMBL" id="CAI3941640.1"/>
    </source>
</evidence>
<comment type="caution">
    <text evidence="2">The sequence shown here is derived from an EMBL/GenBank/DDBJ whole genome shotgun (WGS) entry which is preliminary data.</text>
</comment>